<evidence type="ECO:0000313" key="1">
    <source>
        <dbReference type="EMBL" id="SVC86354.1"/>
    </source>
</evidence>
<dbReference type="AlphaFoldDB" id="A0A382QLJ6"/>
<proteinExistence type="predicted"/>
<protein>
    <submittedName>
        <fullName evidence="1">Uncharacterized protein</fullName>
    </submittedName>
</protein>
<organism evidence="1">
    <name type="scientific">marine metagenome</name>
    <dbReference type="NCBI Taxonomy" id="408172"/>
    <lineage>
        <taxon>unclassified sequences</taxon>
        <taxon>metagenomes</taxon>
        <taxon>ecological metagenomes</taxon>
    </lineage>
</organism>
<reference evidence="1" key="1">
    <citation type="submission" date="2018-05" db="EMBL/GenBank/DDBJ databases">
        <authorList>
            <person name="Lanie J.A."/>
            <person name="Ng W.-L."/>
            <person name="Kazmierczak K.M."/>
            <person name="Andrzejewski T.M."/>
            <person name="Davidsen T.M."/>
            <person name="Wayne K.J."/>
            <person name="Tettelin H."/>
            <person name="Glass J.I."/>
            <person name="Rusch D."/>
            <person name="Podicherti R."/>
            <person name="Tsui H.-C.T."/>
            <person name="Winkler M.E."/>
        </authorList>
    </citation>
    <scope>NUCLEOTIDE SEQUENCE</scope>
</reference>
<sequence length="55" mass="5782">MAAMAGLEANIHPRYTVTVGSPPRISEISKNAALSGVSSGGFFSHIRAMILRVPN</sequence>
<dbReference type="EMBL" id="UINC01115377">
    <property type="protein sequence ID" value="SVC86354.1"/>
    <property type="molecule type" value="Genomic_DNA"/>
</dbReference>
<name>A0A382QLJ6_9ZZZZ</name>
<gene>
    <name evidence="1" type="ORF">METZ01_LOCUS339208</name>
</gene>
<accession>A0A382QLJ6</accession>